<dbReference type="Proteomes" id="UP000826234">
    <property type="component" value="Unassembled WGS sequence"/>
</dbReference>
<comment type="caution">
    <text evidence="1">The sequence shown here is derived from an EMBL/GenBank/DDBJ whole genome shotgun (WGS) entry which is preliminary data.</text>
</comment>
<evidence type="ECO:0000313" key="2">
    <source>
        <dbReference type="Proteomes" id="UP000826234"/>
    </source>
</evidence>
<organism evidence="1 2">
    <name type="scientific">Phrynosoma platyrhinos</name>
    <name type="common">Desert horned lizard</name>
    <dbReference type="NCBI Taxonomy" id="52577"/>
    <lineage>
        <taxon>Eukaryota</taxon>
        <taxon>Metazoa</taxon>
        <taxon>Chordata</taxon>
        <taxon>Craniata</taxon>
        <taxon>Vertebrata</taxon>
        <taxon>Euteleostomi</taxon>
        <taxon>Lepidosauria</taxon>
        <taxon>Squamata</taxon>
        <taxon>Bifurcata</taxon>
        <taxon>Unidentata</taxon>
        <taxon>Episquamata</taxon>
        <taxon>Toxicofera</taxon>
        <taxon>Iguania</taxon>
        <taxon>Phrynosomatidae</taxon>
        <taxon>Phrynosomatinae</taxon>
        <taxon>Phrynosoma</taxon>
    </lineage>
</organism>
<name>A0ABQ7SWR9_PHRPL</name>
<gene>
    <name evidence="1" type="ORF">JD844_023495</name>
</gene>
<protein>
    <recommendedName>
        <fullName evidence="3">Centrosomal protein 68</fullName>
    </recommendedName>
</protein>
<reference evidence="1 2" key="1">
    <citation type="journal article" date="2022" name="Gigascience">
        <title>A chromosome-level genome assembly and annotation of the desert horned lizard, Phrynosoma platyrhinos, provides insight into chromosomal rearrangements among reptiles.</title>
        <authorList>
            <person name="Koochekian N."/>
            <person name="Ascanio A."/>
            <person name="Farleigh K."/>
            <person name="Card D.C."/>
            <person name="Schield D.R."/>
            <person name="Castoe T.A."/>
            <person name="Jezkova T."/>
        </authorList>
    </citation>
    <scope>NUCLEOTIDE SEQUENCE [LARGE SCALE GENOMIC DNA]</scope>
    <source>
        <strain evidence="1">NK-2021</strain>
    </source>
</reference>
<proteinExistence type="predicted"/>
<accession>A0ABQ7SWR9</accession>
<dbReference type="EMBL" id="JAIPUX010003289">
    <property type="protein sequence ID" value="KAH0621839.1"/>
    <property type="molecule type" value="Genomic_DNA"/>
</dbReference>
<evidence type="ECO:0000313" key="1">
    <source>
        <dbReference type="EMBL" id="KAH0621839.1"/>
    </source>
</evidence>
<evidence type="ECO:0008006" key="3">
    <source>
        <dbReference type="Google" id="ProtNLM"/>
    </source>
</evidence>
<keyword evidence="2" id="KW-1185">Reference proteome</keyword>
<sequence length="610" mass="67590">MMNTVRHSESSLLDSPGILPSRSVTSACYNPAPRSFHSFDTDYRSQMLFAPNSSTPKHLLGKKTLQATSILPRTSISLQPPEVCDFGQEKNARSKRFSTAGARLLPETPTSWNLHHLSDHEGRTMLSTCKQLPMISCSSMEQVRKMSSFQADYWVCAIPDSLPPSPDRQSPHWNPNKEYEDLLDYTYPLRPKYKLVKNSKDSTVHDSGIELDSFSVSPESTLKSVNMQDQEHQVLGTQSTQRFLTPLLKKLESSALGSHYSVSPIGKVSFVDGGPSADRSGIFHEKAHCLSPRCFGPAPSTSANLEGREWKPRGHDRIDPSHSSFIRSTRVLPLQKECSSDEEYLSLPPRLKELETLALQLTDLSLNIRKPEHDSAEDGFPCISVNGKQLSSEVEADRGSNESQWELYCDSPCSFQEHGEEDLTSNQSWKDPENKLTASSDLVQIGCLEFLNSGSHQVKQEKDGDSLAHLIKGFKQDLAEHQALTEGVLQNGERLLKCMSSNSPVLQDTLRLIGKQSDELESHAERLYESVLAAVDTLGAGMVKNCDSQQIAGQSDSSSGSDLLNGHQISSKFKDYHQLAPFTSITMLESTKDIPFTDFGVMSGFALSFL</sequence>
<dbReference type="SUPFAM" id="SSF46966">
    <property type="entry name" value="Spectrin repeat"/>
    <property type="match status" value="1"/>
</dbReference>